<evidence type="ECO:0000313" key="3">
    <source>
        <dbReference type="Proteomes" id="UP000035154"/>
    </source>
</evidence>
<dbReference type="SMART" id="SM00419">
    <property type="entry name" value="HTH_CRP"/>
    <property type="match status" value="1"/>
</dbReference>
<accession>A0A0G9KY20</accession>
<feature type="domain" description="HTH crp-type" evidence="1">
    <location>
        <begin position="67"/>
        <end position="115"/>
    </location>
</feature>
<name>A0A0G9KY20_9BACT</name>
<dbReference type="GO" id="GO:0003677">
    <property type="term" value="F:DNA binding"/>
    <property type="evidence" value="ECO:0007669"/>
    <property type="project" value="InterPro"/>
</dbReference>
<gene>
    <name evidence="2" type="ORF">AF80_00770</name>
</gene>
<dbReference type="GO" id="GO:0006260">
    <property type="term" value="P:DNA replication"/>
    <property type="evidence" value="ECO:0007669"/>
    <property type="project" value="InterPro"/>
</dbReference>
<dbReference type="GO" id="GO:0006276">
    <property type="term" value="P:plasmid maintenance"/>
    <property type="evidence" value="ECO:0007669"/>
    <property type="project" value="InterPro"/>
</dbReference>
<evidence type="ECO:0000313" key="2">
    <source>
        <dbReference type="EMBL" id="KLE11502.1"/>
    </source>
</evidence>
<dbReference type="SUPFAM" id="SSF46785">
    <property type="entry name" value="Winged helix' DNA-binding domain"/>
    <property type="match status" value="1"/>
</dbReference>
<dbReference type="Gene3D" id="1.10.10.10">
    <property type="entry name" value="Winged helix-like DNA-binding domain superfamily/Winged helix DNA-binding domain"/>
    <property type="match status" value="1"/>
</dbReference>
<dbReference type="GO" id="GO:0006355">
    <property type="term" value="P:regulation of DNA-templated transcription"/>
    <property type="evidence" value="ECO:0007669"/>
    <property type="project" value="InterPro"/>
</dbReference>
<dbReference type="EMBL" id="JAIW01000009">
    <property type="protein sequence ID" value="KLE11502.1"/>
    <property type="molecule type" value="Genomic_DNA"/>
</dbReference>
<dbReference type="AlphaFoldDB" id="A0A0G9KY20"/>
<dbReference type="InterPro" id="IPR036390">
    <property type="entry name" value="WH_DNA-bd_sf"/>
</dbReference>
<dbReference type="InterPro" id="IPR036388">
    <property type="entry name" value="WH-like_DNA-bd_sf"/>
</dbReference>
<dbReference type="RefSeq" id="WP_046997692.1">
    <property type="nucleotide sequence ID" value="NZ_JAIW01000009.1"/>
</dbReference>
<sequence length="204" mass="23460">MSVKIIGTKELIDSQTGEIIQMDMTQRKHDIMSKKGWRRTNIKELMNILALVGNKKIQVLNLLIQNINGTNKIELTQREVAKILGIELKTVSTAFTELSALGLIKKIKNYYVLNTQIVSAYGSVDNNTSLCEEYGFYAEEEKESEREKTASAKIQKKLKAIARIESDIRKINDQEKMKMKKRNEKNEKTLSDEELNNLIDFLEF</sequence>
<protein>
    <recommendedName>
        <fullName evidence="1">HTH crp-type domain-containing protein</fullName>
    </recommendedName>
</protein>
<dbReference type="Pfam" id="PF05732">
    <property type="entry name" value="RepL"/>
    <property type="match status" value="1"/>
</dbReference>
<evidence type="ECO:0000259" key="1">
    <source>
        <dbReference type="SMART" id="SM00419"/>
    </source>
</evidence>
<dbReference type="PATRIC" id="fig|1447263.3.peg.145"/>
<proteinExistence type="predicted"/>
<comment type="caution">
    <text evidence="2">The sequence shown here is derived from an EMBL/GenBank/DDBJ whole genome shotgun (WGS) entry which is preliminary data.</text>
</comment>
<organism evidence="2 3">
    <name type="scientific">Aliarcobacter butzleri L355</name>
    <dbReference type="NCBI Taxonomy" id="1447263"/>
    <lineage>
        <taxon>Bacteria</taxon>
        <taxon>Pseudomonadati</taxon>
        <taxon>Campylobacterota</taxon>
        <taxon>Epsilonproteobacteria</taxon>
        <taxon>Campylobacterales</taxon>
        <taxon>Arcobacteraceae</taxon>
        <taxon>Aliarcobacter</taxon>
    </lineage>
</organism>
<reference evidence="2 3" key="1">
    <citation type="submission" date="2014-01" db="EMBL/GenBank/DDBJ databases">
        <title>Development of a Comparative Genomic Fingerprinting Assay for High Resolution Genotyping of Arcobacter butzleri.</title>
        <authorList>
            <person name="Webb A.L."/>
            <person name="Inglis G.D."/>
            <person name="Kruczkiewicz P."/>
            <person name="Selinger L.B."/>
            <person name="Taboada E.N."/>
        </authorList>
    </citation>
    <scope>NUCLEOTIDE SEQUENCE [LARGE SCALE GENOMIC DNA]</scope>
    <source>
        <strain evidence="2 3">L355</strain>
    </source>
</reference>
<dbReference type="InterPro" id="IPR012318">
    <property type="entry name" value="HTH_CRP"/>
</dbReference>
<dbReference type="Proteomes" id="UP000035154">
    <property type="component" value="Unassembled WGS sequence"/>
</dbReference>
<dbReference type="InterPro" id="IPR008813">
    <property type="entry name" value="Plasmid_replication_RepL"/>
</dbReference>